<dbReference type="InterPro" id="IPR044965">
    <property type="entry name" value="Glyco_hydro_17_plant"/>
</dbReference>
<name>A0AAU9RHA0_THLAR</name>
<comment type="similarity">
    <text evidence="2 6">Belongs to the glycosyl hydrolase 17 family.</text>
</comment>
<evidence type="ECO:0000256" key="6">
    <source>
        <dbReference type="RuleBase" id="RU004335"/>
    </source>
</evidence>
<dbReference type="Proteomes" id="UP000836841">
    <property type="component" value="Unassembled WGS sequence"/>
</dbReference>
<dbReference type="InterPro" id="IPR000490">
    <property type="entry name" value="Glyco_hydro_17"/>
</dbReference>
<protein>
    <recommendedName>
        <fullName evidence="3">glucan endo-1,3-beta-D-glucosidase</fullName>
        <ecNumber evidence="3">3.2.1.39</ecNumber>
    </recommendedName>
</protein>
<dbReference type="PANTHER" id="PTHR32227">
    <property type="entry name" value="GLUCAN ENDO-1,3-BETA-GLUCOSIDASE BG1-RELATED-RELATED"/>
    <property type="match status" value="1"/>
</dbReference>
<proteinExistence type="inferred from homology"/>
<organism evidence="7 8">
    <name type="scientific">Thlaspi arvense</name>
    <name type="common">Field penny-cress</name>
    <dbReference type="NCBI Taxonomy" id="13288"/>
    <lineage>
        <taxon>Eukaryota</taxon>
        <taxon>Viridiplantae</taxon>
        <taxon>Streptophyta</taxon>
        <taxon>Embryophyta</taxon>
        <taxon>Tracheophyta</taxon>
        <taxon>Spermatophyta</taxon>
        <taxon>Magnoliopsida</taxon>
        <taxon>eudicotyledons</taxon>
        <taxon>Gunneridae</taxon>
        <taxon>Pentapetalae</taxon>
        <taxon>rosids</taxon>
        <taxon>malvids</taxon>
        <taxon>Brassicales</taxon>
        <taxon>Brassicaceae</taxon>
        <taxon>Thlaspideae</taxon>
        <taxon>Thlaspi</taxon>
    </lineage>
</organism>
<keyword evidence="5" id="KW-0326">Glycosidase</keyword>
<evidence type="ECO:0000256" key="4">
    <source>
        <dbReference type="ARBA" id="ARBA00022801"/>
    </source>
</evidence>
<evidence type="ECO:0000256" key="5">
    <source>
        <dbReference type="ARBA" id="ARBA00023295"/>
    </source>
</evidence>
<evidence type="ECO:0000256" key="1">
    <source>
        <dbReference type="ARBA" id="ARBA00000382"/>
    </source>
</evidence>
<dbReference type="SUPFAM" id="SSF51445">
    <property type="entry name" value="(Trans)glycosidases"/>
    <property type="match status" value="1"/>
</dbReference>
<dbReference type="EMBL" id="CAJVSB020000158">
    <property type="protein sequence ID" value="CAH2042120.1"/>
    <property type="molecule type" value="Genomic_DNA"/>
</dbReference>
<evidence type="ECO:0000256" key="2">
    <source>
        <dbReference type="ARBA" id="ARBA00008773"/>
    </source>
</evidence>
<keyword evidence="4" id="KW-0378">Hydrolase</keyword>
<keyword evidence="8" id="KW-1185">Reference proteome</keyword>
<evidence type="ECO:0000256" key="3">
    <source>
        <dbReference type="ARBA" id="ARBA00012780"/>
    </source>
</evidence>
<dbReference type="EC" id="3.2.1.39" evidence="3"/>
<evidence type="ECO:0000313" key="7">
    <source>
        <dbReference type="EMBL" id="CAH2042120.1"/>
    </source>
</evidence>
<dbReference type="AlphaFoldDB" id="A0AAU9RHA0"/>
<dbReference type="GO" id="GO:0005975">
    <property type="term" value="P:carbohydrate metabolic process"/>
    <property type="evidence" value="ECO:0007669"/>
    <property type="project" value="InterPro"/>
</dbReference>
<accession>A0AAU9RHA0</accession>
<gene>
    <name evidence="7" type="ORF">TAV2_LOCUS4658</name>
</gene>
<reference evidence="7 8" key="1">
    <citation type="submission" date="2022-03" db="EMBL/GenBank/DDBJ databases">
        <authorList>
            <person name="Nunn A."/>
            <person name="Chopra R."/>
            <person name="Nunn A."/>
            <person name="Contreras Garrido A."/>
        </authorList>
    </citation>
    <scope>NUCLEOTIDE SEQUENCE [LARGE SCALE GENOMIC DNA]</scope>
</reference>
<dbReference type="Gene3D" id="3.20.20.80">
    <property type="entry name" value="Glycosidases"/>
    <property type="match status" value="1"/>
</dbReference>
<comment type="caution">
    <text evidence="7">The sequence shown here is derived from an EMBL/GenBank/DDBJ whole genome shotgun (WGS) entry which is preliminary data.</text>
</comment>
<evidence type="ECO:0000313" key="8">
    <source>
        <dbReference type="Proteomes" id="UP000836841"/>
    </source>
</evidence>
<dbReference type="InterPro" id="IPR017853">
    <property type="entry name" value="GH"/>
</dbReference>
<sequence length="114" mass="12445">MLDAFYSAVQSEGGSNVEIVVSASGWPSYGGTDAAVANAQTYCSNLIKHVKGVTGTQKRPAKAIETYLFAMFDENQNSWAETEKHFGLFSSDKQPKYQPSVNFAISKYTTICSE</sequence>
<dbReference type="Pfam" id="PF00332">
    <property type="entry name" value="Glyco_hydro_17"/>
    <property type="match status" value="1"/>
</dbReference>
<dbReference type="GO" id="GO:0042973">
    <property type="term" value="F:glucan endo-1,3-beta-D-glucosidase activity"/>
    <property type="evidence" value="ECO:0007669"/>
    <property type="project" value="UniProtKB-EC"/>
</dbReference>
<comment type="catalytic activity">
    <reaction evidence="1">
        <text>Hydrolysis of (1-&gt;3)-beta-D-glucosidic linkages in (1-&gt;3)-beta-D-glucans.</text>
        <dbReference type="EC" id="3.2.1.39"/>
    </reaction>
</comment>